<gene>
    <name evidence="3" type="ORF">KZ820_09960</name>
</gene>
<reference evidence="3 4" key="1">
    <citation type="submission" date="2021-07" db="EMBL/GenBank/DDBJ databases">
        <title>Sphingomonas sp.</title>
        <authorList>
            <person name="Feng G."/>
            <person name="Li J."/>
            <person name="Pan M."/>
        </authorList>
    </citation>
    <scope>NUCLEOTIDE SEQUENCE [LARGE SCALE GENOMIC DNA]</scope>
    <source>
        <strain evidence="3 4">RRHST34</strain>
    </source>
</reference>
<dbReference type="InterPro" id="IPR052179">
    <property type="entry name" value="DD-CPase-like"/>
</dbReference>
<keyword evidence="1" id="KW-0732">Signal</keyword>
<evidence type="ECO:0000259" key="2">
    <source>
        <dbReference type="Pfam" id="PF02557"/>
    </source>
</evidence>
<dbReference type="CDD" id="cd14852">
    <property type="entry name" value="LD-carboxypeptidase"/>
    <property type="match status" value="1"/>
</dbReference>
<dbReference type="PANTHER" id="PTHR34385:SF1">
    <property type="entry name" value="PEPTIDOGLYCAN L-ALANYL-D-GLUTAMATE ENDOPEPTIDASE CWLK"/>
    <property type="match status" value="1"/>
</dbReference>
<dbReference type="Pfam" id="PF02557">
    <property type="entry name" value="VanY"/>
    <property type="match status" value="1"/>
</dbReference>
<sequence>MRRASLILAAPLLALAAPAQAQLCDNSNVRVGADGRALGHLPYGDAPPGELVAVPEGLAVGPCVLRRDMIPDLARLIAASGGQVRALSCHRSISYQQAVFCREAQTAAGERALSVAPPGHSEHATGYALDFAFRPRVNDCPDAEACGAATPAFRWLVANAARYGFEMSFPAGNRQRVKWEPWHWRWVGASATAPGAARARALFARARTAFPAEPAVARDPVVIAAVAPPPIYLGAYAPPECRKGKCRLLKARRR</sequence>
<accession>A0ABS7BN75</accession>
<dbReference type="InterPro" id="IPR058193">
    <property type="entry name" value="VanY/YodJ_core_dom"/>
</dbReference>
<feature type="domain" description="D-alanyl-D-alanine carboxypeptidase-like core" evidence="2">
    <location>
        <begin position="72"/>
        <end position="188"/>
    </location>
</feature>
<feature type="chain" id="PRO_5045914688" evidence="1">
    <location>
        <begin position="22"/>
        <end position="254"/>
    </location>
</feature>
<name>A0ABS7BN75_9SPHN</name>
<dbReference type="InterPro" id="IPR009045">
    <property type="entry name" value="Zn_M74/Hedgehog-like"/>
</dbReference>
<evidence type="ECO:0000256" key="1">
    <source>
        <dbReference type="SAM" id="SignalP"/>
    </source>
</evidence>
<evidence type="ECO:0000313" key="3">
    <source>
        <dbReference type="EMBL" id="MBW6531058.1"/>
    </source>
</evidence>
<dbReference type="InterPro" id="IPR003709">
    <property type="entry name" value="VanY-like_core_dom"/>
</dbReference>
<comment type="caution">
    <text evidence="3">The sequence shown here is derived from an EMBL/GenBank/DDBJ whole genome shotgun (WGS) entry which is preliminary data.</text>
</comment>
<dbReference type="Gene3D" id="3.30.1380.10">
    <property type="match status" value="1"/>
</dbReference>
<keyword evidence="4" id="KW-1185">Reference proteome</keyword>
<feature type="signal peptide" evidence="1">
    <location>
        <begin position="1"/>
        <end position="21"/>
    </location>
</feature>
<proteinExistence type="predicted"/>
<evidence type="ECO:0000313" key="4">
    <source>
        <dbReference type="Proteomes" id="UP000759103"/>
    </source>
</evidence>
<dbReference type="EMBL" id="JAHXZN010000002">
    <property type="protein sequence ID" value="MBW6531058.1"/>
    <property type="molecule type" value="Genomic_DNA"/>
</dbReference>
<protein>
    <submittedName>
        <fullName evidence="3">M15 family metallopeptidase</fullName>
    </submittedName>
</protein>
<organism evidence="3 4">
    <name type="scientific">Sphingomonas citri</name>
    <dbReference type="NCBI Taxonomy" id="2862499"/>
    <lineage>
        <taxon>Bacteria</taxon>
        <taxon>Pseudomonadati</taxon>
        <taxon>Pseudomonadota</taxon>
        <taxon>Alphaproteobacteria</taxon>
        <taxon>Sphingomonadales</taxon>
        <taxon>Sphingomonadaceae</taxon>
        <taxon>Sphingomonas</taxon>
    </lineage>
</organism>
<dbReference type="SUPFAM" id="SSF55166">
    <property type="entry name" value="Hedgehog/DD-peptidase"/>
    <property type="match status" value="1"/>
</dbReference>
<dbReference type="Proteomes" id="UP000759103">
    <property type="component" value="Unassembled WGS sequence"/>
</dbReference>
<dbReference type="PANTHER" id="PTHR34385">
    <property type="entry name" value="D-ALANYL-D-ALANINE CARBOXYPEPTIDASE"/>
    <property type="match status" value="1"/>
</dbReference>